<proteinExistence type="predicted"/>
<keyword evidence="4" id="KW-1185">Reference proteome</keyword>
<keyword evidence="2" id="KW-0732">Signal</keyword>
<protein>
    <submittedName>
        <fullName evidence="3">Uncharacterized protein</fullName>
    </submittedName>
</protein>
<dbReference type="EMBL" id="MNPL01000698">
    <property type="protein sequence ID" value="OQR79779.1"/>
    <property type="molecule type" value="Genomic_DNA"/>
</dbReference>
<feature type="region of interest" description="Disordered" evidence="1">
    <location>
        <begin position="58"/>
        <end position="79"/>
    </location>
</feature>
<feature type="signal peptide" evidence="2">
    <location>
        <begin position="1"/>
        <end position="22"/>
    </location>
</feature>
<accession>A0A1V9Y220</accession>
<name>A0A1V9Y220_9ACAR</name>
<organism evidence="3 4">
    <name type="scientific">Tropilaelaps mercedesae</name>
    <dbReference type="NCBI Taxonomy" id="418985"/>
    <lineage>
        <taxon>Eukaryota</taxon>
        <taxon>Metazoa</taxon>
        <taxon>Ecdysozoa</taxon>
        <taxon>Arthropoda</taxon>
        <taxon>Chelicerata</taxon>
        <taxon>Arachnida</taxon>
        <taxon>Acari</taxon>
        <taxon>Parasitiformes</taxon>
        <taxon>Mesostigmata</taxon>
        <taxon>Gamasina</taxon>
        <taxon>Dermanyssoidea</taxon>
        <taxon>Laelapidae</taxon>
        <taxon>Tropilaelaps</taxon>
    </lineage>
</organism>
<evidence type="ECO:0000256" key="2">
    <source>
        <dbReference type="SAM" id="SignalP"/>
    </source>
</evidence>
<gene>
    <name evidence="3" type="ORF">BIW11_05495</name>
</gene>
<dbReference type="OrthoDB" id="6513109at2759"/>
<reference evidence="3 4" key="1">
    <citation type="journal article" date="2017" name="Gigascience">
        <title>Draft genome of the honey bee ectoparasitic mite, Tropilaelaps mercedesae, is shaped by the parasitic life history.</title>
        <authorList>
            <person name="Dong X."/>
            <person name="Armstrong S.D."/>
            <person name="Xia D."/>
            <person name="Makepeace B.L."/>
            <person name="Darby A.C."/>
            <person name="Kadowaki T."/>
        </authorList>
    </citation>
    <scope>NUCLEOTIDE SEQUENCE [LARGE SCALE GENOMIC DNA]</scope>
    <source>
        <strain evidence="3">Wuxi-XJTLU</strain>
    </source>
</reference>
<evidence type="ECO:0000313" key="3">
    <source>
        <dbReference type="EMBL" id="OQR79779.1"/>
    </source>
</evidence>
<evidence type="ECO:0000256" key="1">
    <source>
        <dbReference type="SAM" id="MobiDB-lite"/>
    </source>
</evidence>
<feature type="chain" id="PRO_5013094003" evidence="2">
    <location>
        <begin position="23"/>
        <end position="133"/>
    </location>
</feature>
<evidence type="ECO:0000313" key="4">
    <source>
        <dbReference type="Proteomes" id="UP000192247"/>
    </source>
</evidence>
<sequence>MVPLYFVKIALVAEIFAYVVVAQDGKQTSAAPLSDFLNTVRAPKIGYAPGVHQAVTNTGAQPNPANVFPGLGSPNGNRQTVLPERPFQAFEGIAQAGQSALVGLAQAGGQLFNAALQPFQQLAQEAEGNQNLD</sequence>
<comment type="caution">
    <text evidence="3">The sequence shown here is derived from an EMBL/GenBank/DDBJ whole genome shotgun (WGS) entry which is preliminary data.</text>
</comment>
<dbReference type="AlphaFoldDB" id="A0A1V9Y220"/>
<dbReference type="Proteomes" id="UP000192247">
    <property type="component" value="Unassembled WGS sequence"/>
</dbReference>
<dbReference type="InParanoid" id="A0A1V9Y220"/>